<evidence type="ECO:0000259" key="4">
    <source>
        <dbReference type="Pfam" id="PF00689"/>
    </source>
</evidence>
<dbReference type="GeneID" id="29001307"/>
<evidence type="ECO:0000256" key="2">
    <source>
        <dbReference type="ARBA" id="ARBA00022475"/>
    </source>
</evidence>
<dbReference type="Pfam" id="PF00689">
    <property type="entry name" value="Cation_ATPase_C"/>
    <property type="match status" value="1"/>
</dbReference>
<feature type="transmembrane region" description="Helical" evidence="3">
    <location>
        <begin position="203"/>
        <end position="223"/>
    </location>
</feature>
<dbReference type="PANTHER" id="PTHR43294:SF21">
    <property type="entry name" value="CATION TRANSPORTING ATPASE"/>
    <property type="match status" value="1"/>
</dbReference>
<dbReference type="Gene3D" id="1.20.1110.10">
    <property type="entry name" value="Calcium-transporting ATPase, transmembrane domain"/>
    <property type="match status" value="1"/>
</dbReference>
<dbReference type="SUPFAM" id="SSF81665">
    <property type="entry name" value="Calcium ATPase, transmembrane domain M"/>
    <property type="match status" value="1"/>
</dbReference>
<dbReference type="OrthoDB" id="116380at2759"/>
<organism evidence="5 6">
    <name type="scientific">Phycomyces blakesleeanus (strain ATCC 8743b / DSM 1359 / FGSC 10004 / NBRC 33097 / NRRL 1555)</name>
    <dbReference type="NCBI Taxonomy" id="763407"/>
    <lineage>
        <taxon>Eukaryota</taxon>
        <taxon>Fungi</taxon>
        <taxon>Fungi incertae sedis</taxon>
        <taxon>Mucoromycota</taxon>
        <taxon>Mucoromycotina</taxon>
        <taxon>Mucoromycetes</taxon>
        <taxon>Mucorales</taxon>
        <taxon>Phycomycetaceae</taxon>
        <taxon>Phycomyces</taxon>
    </lineage>
</organism>
<evidence type="ECO:0000256" key="1">
    <source>
        <dbReference type="ARBA" id="ARBA00004651"/>
    </source>
</evidence>
<dbReference type="RefSeq" id="XP_018297846.1">
    <property type="nucleotide sequence ID" value="XM_018440401.1"/>
</dbReference>
<keyword evidence="3" id="KW-0812">Transmembrane</keyword>
<comment type="subcellular location">
    <subcellularLocation>
        <location evidence="1">Cell membrane</location>
        <topology evidence="1">Multi-pass membrane protein</topology>
    </subcellularLocation>
</comment>
<dbReference type="EMBL" id="KV440972">
    <property type="protein sequence ID" value="OAD79806.1"/>
    <property type="molecule type" value="Genomic_DNA"/>
</dbReference>
<accession>A0A162Q3X1</accession>
<evidence type="ECO:0000256" key="3">
    <source>
        <dbReference type="SAM" id="Phobius"/>
    </source>
</evidence>
<reference evidence="6" key="1">
    <citation type="submission" date="2015-06" db="EMBL/GenBank/DDBJ databases">
        <title>Expansion of signal transduction pathways in fungi by whole-genome duplication.</title>
        <authorList>
            <consortium name="DOE Joint Genome Institute"/>
            <person name="Corrochano L.M."/>
            <person name="Kuo A."/>
            <person name="Marcet-Houben M."/>
            <person name="Polaino S."/>
            <person name="Salamov A."/>
            <person name="Villalobos J.M."/>
            <person name="Alvarez M.I."/>
            <person name="Avalos J."/>
            <person name="Benito E.P."/>
            <person name="Benoit I."/>
            <person name="Burger G."/>
            <person name="Camino L.P."/>
            <person name="Canovas D."/>
            <person name="Cerda-Olmedo E."/>
            <person name="Cheng J.-F."/>
            <person name="Dominguez A."/>
            <person name="Elias M."/>
            <person name="Eslava A.P."/>
            <person name="Glaser F."/>
            <person name="Grimwood J."/>
            <person name="Gutierrez G."/>
            <person name="Heitman J."/>
            <person name="Henrissat B."/>
            <person name="Iturriaga E.A."/>
            <person name="Lang B.F."/>
            <person name="Lavin J.L."/>
            <person name="Lee S."/>
            <person name="Li W."/>
            <person name="Lindquist E."/>
            <person name="Lopez-Garcia S."/>
            <person name="Luque E.M."/>
            <person name="Marcos A.T."/>
            <person name="Martin J."/>
            <person name="McCluskey K."/>
            <person name="Medina H.R."/>
            <person name="Miralles-Duran A."/>
            <person name="Miyazaki A."/>
            <person name="Munoz-Torres E."/>
            <person name="Oguiza J.A."/>
            <person name="Ohm R."/>
            <person name="Olmedo M."/>
            <person name="Orejas M."/>
            <person name="Ortiz-Castellanos L."/>
            <person name="Pisabarro A.G."/>
            <person name="Rodriguez-Romero J."/>
            <person name="Ruiz-Herrera J."/>
            <person name="Ruiz-Vazquez R."/>
            <person name="Sanz C."/>
            <person name="Schackwitz W."/>
            <person name="Schmutz J."/>
            <person name="Shahriari M."/>
            <person name="Shelest E."/>
            <person name="Silva-Franco F."/>
            <person name="Soanes D."/>
            <person name="Syed K."/>
            <person name="Tagua V.G."/>
            <person name="Talbot N.J."/>
            <person name="Thon M."/>
            <person name="De vries R.P."/>
            <person name="Wiebenga A."/>
            <person name="Yadav J.S."/>
            <person name="Braun E.L."/>
            <person name="Baker S."/>
            <person name="Garre V."/>
            <person name="Horwitz B."/>
            <person name="Torres-Martinez S."/>
            <person name="Idnurm A."/>
            <person name="Herrera-Estrella A."/>
            <person name="Gabaldon T."/>
            <person name="Grigoriev I.V."/>
        </authorList>
    </citation>
    <scope>NUCLEOTIDE SEQUENCE [LARGE SCALE GENOMIC DNA]</scope>
    <source>
        <strain evidence="6">NRRL 1555(-)</strain>
    </source>
</reference>
<sequence>NISRFVVHMVSGNVAELTPLILGLAFRDLSGDPVFPMTPIQILFNNILTSSPPAMSLGLEPVHPDQMLQPPRTSKQALFARNNVIDILFYGVMIGGICLLNFVVVVWGWGTGNLGEGCNHRYNDSCEEVFRARGALFATLTLIILLHGFTCRDLYQPTWTWNAMKNMNNKYLIWSTICGICLMLICLYVPVLNTDVFKQHPITWEWGMVAASILVYIAFAEGWKWLKRRFW</sequence>
<keyword evidence="2" id="KW-1003">Cell membrane</keyword>
<keyword evidence="3" id="KW-1133">Transmembrane helix</keyword>
<evidence type="ECO:0000313" key="6">
    <source>
        <dbReference type="Proteomes" id="UP000077315"/>
    </source>
</evidence>
<feature type="non-terminal residue" evidence="5">
    <location>
        <position position="231"/>
    </location>
</feature>
<dbReference type="InterPro" id="IPR050510">
    <property type="entry name" value="Cation_transp_ATPase_P-type"/>
</dbReference>
<dbReference type="STRING" id="763407.A0A162Q3X1"/>
<keyword evidence="6" id="KW-1185">Reference proteome</keyword>
<dbReference type="InterPro" id="IPR023298">
    <property type="entry name" value="ATPase_P-typ_TM_dom_sf"/>
</dbReference>
<dbReference type="GO" id="GO:0005886">
    <property type="term" value="C:plasma membrane"/>
    <property type="evidence" value="ECO:0007669"/>
    <property type="project" value="UniProtKB-SubCell"/>
</dbReference>
<feature type="domain" description="Cation-transporting P-type ATPase C-terminal" evidence="4">
    <location>
        <begin position="35"/>
        <end position="226"/>
    </location>
</feature>
<protein>
    <recommendedName>
        <fullName evidence="4">Cation-transporting P-type ATPase C-terminal domain-containing protein</fullName>
    </recommendedName>
</protein>
<keyword evidence="3" id="KW-0472">Membrane</keyword>
<dbReference type="PANTHER" id="PTHR43294">
    <property type="entry name" value="SODIUM/POTASSIUM-TRANSPORTING ATPASE SUBUNIT ALPHA"/>
    <property type="match status" value="1"/>
</dbReference>
<dbReference type="VEuPathDB" id="FungiDB:PHYBLDRAFT_5889"/>
<name>A0A162Q3X1_PHYB8</name>
<feature type="transmembrane region" description="Helical" evidence="3">
    <location>
        <begin position="130"/>
        <end position="150"/>
    </location>
</feature>
<feature type="non-terminal residue" evidence="5">
    <location>
        <position position="1"/>
    </location>
</feature>
<dbReference type="InterPro" id="IPR006068">
    <property type="entry name" value="ATPase_P-typ_cation-transptr_C"/>
</dbReference>
<gene>
    <name evidence="5" type="ORF">PHYBLDRAFT_5889</name>
</gene>
<dbReference type="InParanoid" id="A0A162Q3X1"/>
<proteinExistence type="predicted"/>
<dbReference type="AlphaFoldDB" id="A0A162Q3X1"/>
<evidence type="ECO:0000313" key="5">
    <source>
        <dbReference type="EMBL" id="OAD79806.1"/>
    </source>
</evidence>
<dbReference type="Proteomes" id="UP000077315">
    <property type="component" value="Unassembled WGS sequence"/>
</dbReference>
<feature type="transmembrane region" description="Helical" evidence="3">
    <location>
        <begin position="171"/>
        <end position="191"/>
    </location>
</feature>
<feature type="transmembrane region" description="Helical" evidence="3">
    <location>
        <begin position="87"/>
        <end position="110"/>
    </location>
</feature>